<reference evidence="5" key="1">
    <citation type="submission" date="2023-03" db="EMBL/GenBank/DDBJ databases">
        <title>Andean soil-derived lignocellulolytic bacterial consortium as a source of novel taxa and putative plastic-active enzymes.</title>
        <authorList>
            <person name="Diaz-Garcia L."/>
            <person name="Chuvochina M."/>
            <person name="Feuerriegel G."/>
            <person name="Bunk B."/>
            <person name="Sproer C."/>
            <person name="Streit W.R."/>
            <person name="Rodriguez L.M."/>
            <person name="Overmann J."/>
            <person name="Jimenez D.J."/>
        </authorList>
    </citation>
    <scope>NUCLEOTIDE SEQUENCE</scope>
    <source>
        <strain evidence="5">MAG 4196</strain>
    </source>
</reference>
<evidence type="ECO:0000313" key="6">
    <source>
        <dbReference type="Proteomes" id="UP001217476"/>
    </source>
</evidence>
<accession>A0AAJ5VUD0</accession>
<name>A0AAJ5VUD0_9HYPH</name>
<dbReference type="InterPro" id="IPR016181">
    <property type="entry name" value="Acyl_CoA_acyltransferase"/>
</dbReference>
<keyword evidence="2" id="KW-0012">Acyltransferase</keyword>
<dbReference type="PANTHER" id="PTHR43792">
    <property type="entry name" value="GNAT FAMILY, PUTATIVE (AFU_ORTHOLOGUE AFUA_3G00765)-RELATED-RELATED"/>
    <property type="match status" value="1"/>
</dbReference>
<evidence type="ECO:0000259" key="4">
    <source>
        <dbReference type="PROSITE" id="PS51186"/>
    </source>
</evidence>
<keyword evidence="1" id="KW-0808">Transferase</keyword>
<evidence type="ECO:0000256" key="3">
    <source>
        <dbReference type="ARBA" id="ARBA00038502"/>
    </source>
</evidence>
<dbReference type="PANTHER" id="PTHR43792:SF8">
    <property type="entry name" value="[RIBOSOMAL PROTEIN US5]-ALANINE N-ACETYLTRANSFERASE"/>
    <property type="match status" value="1"/>
</dbReference>
<dbReference type="Gene3D" id="3.40.630.30">
    <property type="match status" value="1"/>
</dbReference>
<dbReference type="AlphaFoldDB" id="A0AAJ5VUD0"/>
<feature type="domain" description="N-acetyltransferase" evidence="4">
    <location>
        <begin position="30"/>
        <end position="170"/>
    </location>
</feature>
<evidence type="ECO:0000256" key="2">
    <source>
        <dbReference type="ARBA" id="ARBA00023315"/>
    </source>
</evidence>
<sequence length="171" mass="18809">MDSIRDRLPATLTTLRLVLTTPALHHVPEMAVLANNRSIFEVLSRMPHPYDESHGRDFVDHVARGPQEFAWAIESDGHYIGTIGLNLLPGQAPALGYWLGQPYWSQGFATEAGRAVVAAAARAGYSRLRSRALVSNDASRHVLRKLGFVETGAVEDDNGRQMVAMHLELTP</sequence>
<dbReference type="GO" id="GO:0016747">
    <property type="term" value="F:acyltransferase activity, transferring groups other than amino-acyl groups"/>
    <property type="evidence" value="ECO:0007669"/>
    <property type="project" value="InterPro"/>
</dbReference>
<dbReference type="Pfam" id="PF13302">
    <property type="entry name" value="Acetyltransf_3"/>
    <property type="match status" value="1"/>
</dbReference>
<dbReference type="EMBL" id="CP119312">
    <property type="protein sequence ID" value="WEK04345.1"/>
    <property type="molecule type" value="Genomic_DNA"/>
</dbReference>
<organism evidence="5 6">
    <name type="scientific">Candidatus Devosia phytovorans</name>
    <dbReference type="NCBI Taxonomy" id="3121372"/>
    <lineage>
        <taxon>Bacteria</taxon>
        <taxon>Pseudomonadati</taxon>
        <taxon>Pseudomonadota</taxon>
        <taxon>Alphaproteobacteria</taxon>
        <taxon>Hyphomicrobiales</taxon>
        <taxon>Devosiaceae</taxon>
        <taxon>Devosia</taxon>
    </lineage>
</organism>
<evidence type="ECO:0000313" key="5">
    <source>
        <dbReference type="EMBL" id="WEK04345.1"/>
    </source>
</evidence>
<dbReference type="PROSITE" id="PS51186">
    <property type="entry name" value="GNAT"/>
    <property type="match status" value="1"/>
</dbReference>
<dbReference type="Proteomes" id="UP001217476">
    <property type="component" value="Chromosome"/>
</dbReference>
<dbReference type="InterPro" id="IPR051531">
    <property type="entry name" value="N-acetyltransferase"/>
</dbReference>
<evidence type="ECO:0000256" key="1">
    <source>
        <dbReference type="ARBA" id="ARBA00022679"/>
    </source>
</evidence>
<dbReference type="SUPFAM" id="SSF55729">
    <property type="entry name" value="Acyl-CoA N-acyltransferases (Nat)"/>
    <property type="match status" value="1"/>
</dbReference>
<comment type="similarity">
    <text evidence="3">Belongs to the acetyltransferase family. RimJ subfamily.</text>
</comment>
<protein>
    <submittedName>
        <fullName evidence="5">GNAT family N-acetyltransferase</fullName>
    </submittedName>
</protein>
<proteinExistence type="inferred from homology"/>
<gene>
    <name evidence="5" type="ORF">P0Y65_19545</name>
</gene>
<dbReference type="InterPro" id="IPR000182">
    <property type="entry name" value="GNAT_dom"/>
</dbReference>